<dbReference type="PANTHER" id="PTHR30383:SF27">
    <property type="entry name" value="SPORE GERMINATION LIPASE LIPC"/>
    <property type="match status" value="1"/>
</dbReference>
<keyword evidence="3" id="KW-1185">Reference proteome</keyword>
<dbReference type="Proteomes" id="UP000448943">
    <property type="component" value="Unassembled WGS sequence"/>
</dbReference>
<dbReference type="GO" id="GO:0004622">
    <property type="term" value="F:phosphatidylcholine lysophospholipase activity"/>
    <property type="evidence" value="ECO:0007669"/>
    <property type="project" value="TreeGrafter"/>
</dbReference>
<dbReference type="OrthoDB" id="26855at2"/>
<organism evidence="2 3">
    <name type="scientific">Chengkuizengella marina</name>
    <dbReference type="NCBI Taxonomy" id="2507566"/>
    <lineage>
        <taxon>Bacteria</taxon>
        <taxon>Bacillati</taxon>
        <taxon>Bacillota</taxon>
        <taxon>Bacilli</taxon>
        <taxon>Bacillales</taxon>
        <taxon>Paenibacillaceae</taxon>
        <taxon>Chengkuizengella</taxon>
    </lineage>
</organism>
<dbReference type="InterPro" id="IPR013830">
    <property type="entry name" value="SGNH_hydro"/>
</dbReference>
<reference evidence="2 3" key="1">
    <citation type="submission" date="2019-01" db="EMBL/GenBank/DDBJ databases">
        <title>Chengkuizengella sp. nov., isolated from deep-sea sediment of East Pacific Ocean.</title>
        <authorList>
            <person name="Yang J."/>
            <person name="Lai Q."/>
            <person name="Shao Z."/>
        </authorList>
    </citation>
    <scope>NUCLEOTIDE SEQUENCE [LARGE SCALE GENOMIC DNA]</scope>
    <source>
        <strain evidence="2 3">YPA3-1-1</strain>
    </source>
</reference>
<dbReference type="RefSeq" id="WP_160645527.1">
    <property type="nucleotide sequence ID" value="NZ_SIJB01000017.1"/>
</dbReference>
<name>A0A6N9Q2D4_9BACL</name>
<dbReference type="InterPro" id="IPR036514">
    <property type="entry name" value="SGNH_hydro_sf"/>
</dbReference>
<dbReference type="Pfam" id="PF13472">
    <property type="entry name" value="Lipase_GDSL_2"/>
    <property type="match status" value="1"/>
</dbReference>
<accession>A0A6N9Q2D4</accession>
<sequence>MINYLALGDSLSVGVGAPAPQYGFVPRYISMTRKELKKYISCENMGVSGATSENVLDMVTKSDPVQVLIRQSDLITISVGGNDMKNAALQFLRSKNKSVLSTALKRFNCNFDNIIDTIHCLKRYNRKNYILRGINLYNPFPNTPGTEAWVRRFNQHIQSFEGKNIGIANVYPIFVGREKELLSSDKFHPNGKGYYLMAQSLYELGYYPLY</sequence>
<dbReference type="EMBL" id="SIJB01000017">
    <property type="protein sequence ID" value="NBI28734.1"/>
    <property type="molecule type" value="Genomic_DNA"/>
</dbReference>
<feature type="domain" description="SGNH hydrolase-type esterase" evidence="1">
    <location>
        <begin position="6"/>
        <end position="194"/>
    </location>
</feature>
<dbReference type="InterPro" id="IPR051532">
    <property type="entry name" value="Ester_Hydrolysis_Enzymes"/>
</dbReference>
<dbReference type="Gene3D" id="3.40.50.1110">
    <property type="entry name" value="SGNH hydrolase"/>
    <property type="match status" value="1"/>
</dbReference>
<gene>
    <name evidence="2" type="ORF">ERL59_07165</name>
</gene>
<evidence type="ECO:0000313" key="2">
    <source>
        <dbReference type="EMBL" id="NBI28734.1"/>
    </source>
</evidence>
<dbReference type="AlphaFoldDB" id="A0A6N9Q2D4"/>
<protein>
    <submittedName>
        <fullName evidence="2">Lysophospholipase</fullName>
    </submittedName>
</protein>
<dbReference type="PANTHER" id="PTHR30383">
    <property type="entry name" value="THIOESTERASE 1/PROTEASE 1/LYSOPHOSPHOLIPASE L1"/>
    <property type="match status" value="1"/>
</dbReference>
<proteinExistence type="predicted"/>
<dbReference type="SUPFAM" id="SSF52266">
    <property type="entry name" value="SGNH hydrolase"/>
    <property type="match status" value="1"/>
</dbReference>
<comment type="caution">
    <text evidence="2">The sequence shown here is derived from an EMBL/GenBank/DDBJ whole genome shotgun (WGS) entry which is preliminary data.</text>
</comment>
<evidence type="ECO:0000259" key="1">
    <source>
        <dbReference type="Pfam" id="PF13472"/>
    </source>
</evidence>
<evidence type="ECO:0000313" key="3">
    <source>
        <dbReference type="Proteomes" id="UP000448943"/>
    </source>
</evidence>